<comment type="cofactor">
    <cofactor evidence="1">
        <name>FAD</name>
        <dbReference type="ChEBI" id="CHEBI:57692"/>
    </cofactor>
</comment>
<reference evidence="5 6" key="1">
    <citation type="journal article" date="2019" name="Microb. Cell Fact.">
        <title>Exploring novel herbicidin analogues by transcriptional regulator overexpression and MS/MS molecular networking.</title>
        <authorList>
            <person name="Shi Y."/>
            <person name="Gu R."/>
            <person name="Li Y."/>
            <person name="Wang X."/>
            <person name="Ren W."/>
            <person name="Li X."/>
            <person name="Wang L."/>
            <person name="Xie Y."/>
            <person name="Hong B."/>
        </authorList>
    </citation>
    <scope>NUCLEOTIDE SEQUENCE [LARGE SCALE GENOMIC DNA]</scope>
    <source>
        <strain evidence="5 6">US-43</strain>
    </source>
</reference>
<comment type="caution">
    <text evidence="5">The sequence shown here is derived from an EMBL/GenBank/DDBJ whole genome shotgun (WGS) entry which is preliminary data.</text>
</comment>
<accession>A0A5N5W7N2</accession>
<dbReference type="Gene3D" id="3.30.70.2450">
    <property type="match status" value="1"/>
</dbReference>
<dbReference type="PRINTS" id="PR00420">
    <property type="entry name" value="RNGMNOXGNASE"/>
</dbReference>
<dbReference type="AlphaFoldDB" id="A0A5N5W7N2"/>
<dbReference type="SUPFAM" id="SSF51905">
    <property type="entry name" value="FAD/NAD(P)-binding domain"/>
    <property type="match status" value="1"/>
</dbReference>
<feature type="domain" description="FAD-binding" evidence="4">
    <location>
        <begin position="2"/>
        <end position="335"/>
    </location>
</feature>
<dbReference type="OrthoDB" id="8670884at2"/>
<dbReference type="EMBL" id="VOKX01000027">
    <property type="protein sequence ID" value="KAB7844995.1"/>
    <property type="molecule type" value="Genomic_DNA"/>
</dbReference>
<evidence type="ECO:0000256" key="2">
    <source>
        <dbReference type="ARBA" id="ARBA00022630"/>
    </source>
</evidence>
<dbReference type="InterPro" id="IPR036188">
    <property type="entry name" value="FAD/NAD-bd_sf"/>
</dbReference>
<keyword evidence="5" id="KW-0560">Oxidoreductase</keyword>
<keyword evidence="3" id="KW-0274">FAD</keyword>
<dbReference type="PANTHER" id="PTHR43004:SF19">
    <property type="entry name" value="BINDING MONOOXYGENASE, PUTATIVE (JCVI)-RELATED"/>
    <property type="match status" value="1"/>
</dbReference>
<dbReference type="Proteomes" id="UP000327000">
    <property type="component" value="Unassembled WGS sequence"/>
</dbReference>
<keyword evidence="6" id="KW-1185">Reference proteome</keyword>
<gene>
    <name evidence="5" type="ORF">FRZ00_14875</name>
</gene>
<evidence type="ECO:0000256" key="1">
    <source>
        <dbReference type="ARBA" id="ARBA00001974"/>
    </source>
</evidence>
<evidence type="ECO:0000313" key="5">
    <source>
        <dbReference type="EMBL" id="KAB7844995.1"/>
    </source>
</evidence>
<dbReference type="GO" id="GO:0071949">
    <property type="term" value="F:FAD binding"/>
    <property type="evidence" value="ECO:0007669"/>
    <property type="project" value="InterPro"/>
</dbReference>
<organism evidence="5 6">
    <name type="scientific">Streptomyces mobaraensis</name>
    <name type="common">Streptoverticillium mobaraense</name>
    <dbReference type="NCBI Taxonomy" id="35621"/>
    <lineage>
        <taxon>Bacteria</taxon>
        <taxon>Bacillati</taxon>
        <taxon>Actinomycetota</taxon>
        <taxon>Actinomycetes</taxon>
        <taxon>Kitasatosporales</taxon>
        <taxon>Streptomycetaceae</taxon>
        <taxon>Streptomyces</taxon>
    </lineage>
</organism>
<keyword evidence="2" id="KW-0285">Flavoprotein</keyword>
<dbReference type="PANTHER" id="PTHR43004">
    <property type="entry name" value="TRK SYSTEM POTASSIUM UPTAKE PROTEIN"/>
    <property type="match status" value="1"/>
</dbReference>
<evidence type="ECO:0000259" key="4">
    <source>
        <dbReference type="Pfam" id="PF01494"/>
    </source>
</evidence>
<dbReference type="InterPro" id="IPR050641">
    <property type="entry name" value="RIFMO-like"/>
</dbReference>
<evidence type="ECO:0000256" key="3">
    <source>
        <dbReference type="ARBA" id="ARBA00022827"/>
    </source>
</evidence>
<dbReference type="RefSeq" id="WP_152263809.1">
    <property type="nucleotide sequence ID" value="NZ_VOKX01000027.1"/>
</dbReference>
<sequence>MDVPVIVVGAGPTGLFLAAELRLGGVDVLVLDALDRPSGQSRGLGFTARATELFDMRGLLPRFGTVRTDTRGHFGGIPLDYGVLDGGHFGARGIPQARTEAVLADRATELGAEIRRGWKAVGLVNGPDGAEVEAETPAGRRRLRCRFLVGCDGGHSFVRGAAGIAFPGTAATREMFLADVAGAAGGGIRPRPIGERLPGGMVMSAPLADGVDRVIVCERGTPPRRRDRPVTFDEVAAAWRRLTGEDIGGGTAHWVSSFGDATHQAVAYRKDSVLLAGDAAHTHLPAGGQGLSVGVQDAANLGWKLAATVHGWAPPGLLDTYHAERHPVGARLLANTRAQGLLYLGGEETLPLRAVFAELMELPEAGRHLAGRVSGLDIRYGTFPDGGHPLLGRRLPPADLVGEDGPTTTFAQLRTGRGVLLDLAADPDVRDAARPWADRVRVVTAAPREAPGGPLDGTAALLVRPDGHVAWAAPGGGPPVALPAALRRWFGRAAR</sequence>
<evidence type="ECO:0000313" key="6">
    <source>
        <dbReference type="Proteomes" id="UP000327000"/>
    </source>
</evidence>
<dbReference type="InterPro" id="IPR002938">
    <property type="entry name" value="FAD-bd"/>
</dbReference>
<dbReference type="GO" id="GO:0016709">
    <property type="term" value="F:oxidoreductase activity, acting on paired donors, with incorporation or reduction of molecular oxygen, NAD(P)H as one donor, and incorporation of one atom of oxygen"/>
    <property type="evidence" value="ECO:0007669"/>
    <property type="project" value="UniProtKB-ARBA"/>
</dbReference>
<keyword evidence="5" id="KW-0503">Monooxygenase</keyword>
<proteinExistence type="predicted"/>
<dbReference type="Gene3D" id="3.50.50.60">
    <property type="entry name" value="FAD/NAD(P)-binding domain"/>
    <property type="match status" value="1"/>
</dbReference>
<dbReference type="Pfam" id="PF21274">
    <property type="entry name" value="Rng_hyd_C"/>
    <property type="match status" value="1"/>
</dbReference>
<protein>
    <submittedName>
        <fullName evidence="5">Monooxygenase</fullName>
    </submittedName>
</protein>
<dbReference type="Pfam" id="PF01494">
    <property type="entry name" value="FAD_binding_3"/>
    <property type="match status" value="1"/>
</dbReference>
<dbReference type="Gene3D" id="3.40.30.120">
    <property type="match status" value="1"/>
</dbReference>
<name>A0A5N5W7N2_STRMB</name>